<accession>A0A239EKV3</accession>
<dbReference type="GO" id="GO:0007059">
    <property type="term" value="P:chromosome segregation"/>
    <property type="evidence" value="ECO:0007669"/>
    <property type="project" value="TreeGrafter"/>
</dbReference>
<gene>
    <name evidence="2" type="ORF">SAMN04488078_101570</name>
</gene>
<dbReference type="PANTHER" id="PTHR33375:SF1">
    <property type="entry name" value="CHROMOSOME-PARTITIONING PROTEIN PARB-RELATED"/>
    <property type="match status" value="1"/>
</dbReference>
<feature type="domain" description="ParB-like N-terminal" evidence="1">
    <location>
        <begin position="7"/>
        <end position="92"/>
    </location>
</feature>
<dbReference type="InterPro" id="IPR003115">
    <property type="entry name" value="ParB_N"/>
</dbReference>
<proteinExistence type="predicted"/>
<name>A0A239EKV3_9RHOB</name>
<organism evidence="2 3">
    <name type="scientific">Antarctobacter heliothermus</name>
    <dbReference type="NCBI Taxonomy" id="74033"/>
    <lineage>
        <taxon>Bacteria</taxon>
        <taxon>Pseudomonadati</taxon>
        <taxon>Pseudomonadota</taxon>
        <taxon>Alphaproteobacteria</taxon>
        <taxon>Rhodobacterales</taxon>
        <taxon>Roseobacteraceae</taxon>
        <taxon>Antarctobacter</taxon>
    </lineage>
</organism>
<evidence type="ECO:0000259" key="1">
    <source>
        <dbReference type="SMART" id="SM00470"/>
    </source>
</evidence>
<reference evidence="2 3" key="1">
    <citation type="submission" date="2017-06" db="EMBL/GenBank/DDBJ databases">
        <authorList>
            <person name="Kim H.J."/>
            <person name="Triplett B.A."/>
        </authorList>
    </citation>
    <scope>NUCLEOTIDE SEQUENCE [LARGE SCALE GENOMIC DNA]</scope>
    <source>
        <strain evidence="2 3">DSM 11445</strain>
    </source>
</reference>
<sequence>MRDAKLIDLPVDEIDRVTPLREKAVEIIKASVEEVGAIRDPIHVRKARDGYQLIDGRHRLEVARQLGHETISAKVWECTLDQARLMEADANVSFTHMQPLDLAVSLAARKDIYETLHPETARGTAGALAKHGRQRTNLSFAEFVGDLVGLSPRQVRRIVSAGAALTSDQVRWLRAAPKSPTMSDLQAISKITDDAERAKVCLALSNGEAGTVNAARKAYRQGDVEPAPKDPVEEGFQGLMKAWTRAPMAARRRFLDHMSEDIEQMGWDRDE</sequence>
<dbReference type="RefSeq" id="WP_089277740.1">
    <property type="nucleotide sequence ID" value="NZ_FZON01000015.1"/>
</dbReference>
<protein>
    <submittedName>
        <fullName evidence="2">Chromosome partitioning protein, ParB family</fullName>
    </submittedName>
</protein>
<evidence type="ECO:0000313" key="3">
    <source>
        <dbReference type="Proteomes" id="UP000198440"/>
    </source>
</evidence>
<dbReference type="EMBL" id="FZON01000015">
    <property type="protein sequence ID" value="SNS44908.1"/>
    <property type="molecule type" value="Genomic_DNA"/>
</dbReference>
<dbReference type="Proteomes" id="UP000198440">
    <property type="component" value="Unassembled WGS sequence"/>
</dbReference>
<dbReference type="GO" id="GO:0005694">
    <property type="term" value="C:chromosome"/>
    <property type="evidence" value="ECO:0007669"/>
    <property type="project" value="TreeGrafter"/>
</dbReference>
<dbReference type="Pfam" id="PF02195">
    <property type="entry name" value="ParB_N"/>
    <property type="match status" value="1"/>
</dbReference>
<dbReference type="OrthoDB" id="2053844at2"/>
<dbReference type="SUPFAM" id="SSF110849">
    <property type="entry name" value="ParB/Sulfiredoxin"/>
    <property type="match status" value="1"/>
</dbReference>
<dbReference type="Gene3D" id="3.90.1530.10">
    <property type="entry name" value="Conserved hypothetical protein from pyrococcus furiosus pfu- 392566-001, ParB domain"/>
    <property type="match status" value="1"/>
</dbReference>
<dbReference type="PANTHER" id="PTHR33375">
    <property type="entry name" value="CHROMOSOME-PARTITIONING PROTEIN PARB-RELATED"/>
    <property type="match status" value="1"/>
</dbReference>
<dbReference type="SMART" id="SM00470">
    <property type="entry name" value="ParB"/>
    <property type="match status" value="1"/>
</dbReference>
<dbReference type="InterPro" id="IPR050336">
    <property type="entry name" value="Chromosome_partition/occlusion"/>
</dbReference>
<dbReference type="InterPro" id="IPR036086">
    <property type="entry name" value="ParB/Sulfiredoxin_sf"/>
</dbReference>
<dbReference type="AlphaFoldDB" id="A0A239EKV3"/>
<evidence type="ECO:0000313" key="2">
    <source>
        <dbReference type="EMBL" id="SNS44908.1"/>
    </source>
</evidence>